<dbReference type="InterPro" id="IPR012677">
    <property type="entry name" value="Nucleotide-bd_a/b_plait_sf"/>
</dbReference>
<feature type="domain" description="RRM" evidence="6">
    <location>
        <begin position="104"/>
        <end position="183"/>
    </location>
</feature>
<gene>
    <name evidence="7" type="primary">grsf1</name>
</gene>
<dbReference type="PANTHER" id="PTHR13976">
    <property type="entry name" value="HETEROGENEOUS NUCLEAR RIBONUCLEOPROTEIN-RELATED"/>
    <property type="match status" value="1"/>
</dbReference>
<dbReference type="Ensembl" id="ENSSORT00005022219.1">
    <property type="protein sequence ID" value="ENSSORP00005021573.1"/>
    <property type="gene ID" value="ENSSORG00005010560.1"/>
</dbReference>
<keyword evidence="5" id="KW-0732">Signal</keyword>
<reference evidence="7" key="2">
    <citation type="submission" date="2025-08" db="UniProtKB">
        <authorList>
            <consortium name="Ensembl"/>
        </authorList>
    </citation>
    <scope>IDENTIFICATION</scope>
</reference>
<dbReference type="SUPFAM" id="SSF54928">
    <property type="entry name" value="RNA-binding domain, RBD"/>
    <property type="match status" value="3"/>
</dbReference>
<dbReference type="Proteomes" id="UP000472271">
    <property type="component" value="Chromosome 9"/>
</dbReference>
<feature type="region of interest" description="Disordered" evidence="4">
    <location>
        <begin position="403"/>
        <end position="426"/>
    </location>
</feature>
<dbReference type="Gene3D" id="3.30.70.330">
    <property type="match status" value="3"/>
</dbReference>
<feature type="chain" id="PRO_5025335220" description="RRM domain-containing protein" evidence="5">
    <location>
        <begin position="19"/>
        <end position="426"/>
    </location>
</feature>
<protein>
    <recommendedName>
        <fullName evidence="6">RRM domain-containing protein</fullName>
    </recommendedName>
</protein>
<dbReference type="InterPro" id="IPR000504">
    <property type="entry name" value="RRM_dom"/>
</dbReference>
<feature type="compositionally biased region" description="Low complexity" evidence="4">
    <location>
        <begin position="288"/>
        <end position="302"/>
    </location>
</feature>
<keyword evidence="8" id="KW-1185">Reference proteome</keyword>
<organism evidence="7 8">
    <name type="scientific">Sphaeramia orbicularis</name>
    <name type="common">orbiculate cardinalfish</name>
    <dbReference type="NCBI Taxonomy" id="375764"/>
    <lineage>
        <taxon>Eukaryota</taxon>
        <taxon>Metazoa</taxon>
        <taxon>Chordata</taxon>
        <taxon>Craniata</taxon>
        <taxon>Vertebrata</taxon>
        <taxon>Euteleostomi</taxon>
        <taxon>Actinopterygii</taxon>
        <taxon>Neopterygii</taxon>
        <taxon>Teleostei</taxon>
        <taxon>Neoteleostei</taxon>
        <taxon>Acanthomorphata</taxon>
        <taxon>Gobiaria</taxon>
        <taxon>Kurtiformes</taxon>
        <taxon>Apogonoidei</taxon>
        <taxon>Apogonidae</taxon>
        <taxon>Apogoninae</taxon>
        <taxon>Sphaeramia</taxon>
    </lineage>
</organism>
<dbReference type="CDD" id="cd12503">
    <property type="entry name" value="RRM1_hnRNPH_GRSF1_like"/>
    <property type="match status" value="1"/>
</dbReference>
<feature type="domain" description="RRM" evidence="6">
    <location>
        <begin position="327"/>
        <end position="415"/>
    </location>
</feature>
<dbReference type="CTD" id="2926"/>
<feature type="compositionally biased region" description="Basic and acidic residues" evidence="4">
    <location>
        <begin position="403"/>
        <end position="418"/>
    </location>
</feature>
<feature type="domain" description="RRM" evidence="6">
    <location>
        <begin position="201"/>
        <end position="278"/>
    </location>
</feature>
<dbReference type="AlphaFoldDB" id="A0A672ZZ30"/>
<dbReference type="GeneID" id="115425834"/>
<evidence type="ECO:0000259" key="6">
    <source>
        <dbReference type="PROSITE" id="PS50102"/>
    </source>
</evidence>
<name>A0A672ZZ30_9TELE</name>
<dbReference type="PROSITE" id="PS50102">
    <property type="entry name" value="RRM"/>
    <property type="match status" value="3"/>
</dbReference>
<feature type="region of interest" description="Disordered" evidence="4">
    <location>
        <begin position="282"/>
        <end position="321"/>
    </location>
</feature>
<dbReference type="SMART" id="SM00360">
    <property type="entry name" value="RRM"/>
    <property type="match status" value="3"/>
</dbReference>
<evidence type="ECO:0000313" key="7">
    <source>
        <dbReference type="Ensembl" id="ENSSORP00005021573.1"/>
    </source>
</evidence>
<reference evidence="7" key="3">
    <citation type="submission" date="2025-09" db="UniProtKB">
        <authorList>
            <consortium name="Ensembl"/>
        </authorList>
    </citation>
    <scope>IDENTIFICATION</scope>
</reference>
<evidence type="ECO:0000256" key="4">
    <source>
        <dbReference type="SAM" id="MobiDB-lite"/>
    </source>
</evidence>
<evidence type="ECO:0000256" key="5">
    <source>
        <dbReference type="SAM" id="SignalP"/>
    </source>
</evidence>
<dbReference type="InParanoid" id="A0A672ZZ30"/>
<evidence type="ECO:0000256" key="1">
    <source>
        <dbReference type="ARBA" id="ARBA00022737"/>
    </source>
</evidence>
<feature type="compositionally biased region" description="Polar residues" evidence="4">
    <location>
        <begin position="309"/>
        <end position="321"/>
    </location>
</feature>
<feature type="signal peptide" evidence="5">
    <location>
        <begin position="1"/>
        <end position="18"/>
    </location>
</feature>
<dbReference type="Pfam" id="PF00076">
    <property type="entry name" value="RRM_1"/>
    <property type="match status" value="2"/>
</dbReference>
<keyword evidence="2 3" id="KW-0694">RNA-binding</keyword>
<evidence type="ECO:0000313" key="8">
    <source>
        <dbReference type="Proteomes" id="UP000472271"/>
    </source>
</evidence>
<accession>A0A672ZZ30</accession>
<proteinExistence type="predicted"/>
<dbReference type="FunCoup" id="A0A672ZZ30">
    <property type="interactions" value="787"/>
</dbReference>
<sequence length="426" mass="47434">MSGNGKALLFLLQRSVRAAQINTGVRTTGTAVLTGVRTTGTLPVRFIQHRTWASVGPRSLCGPRSAIHTPLLGLCTRTEAPVADEYPPLPEYHSESEPQKKEVYVIQVKGLPWSCTAQDLLQFFSECRVRDGLKGIHLTTDRRGRPSGQAFIEMGDEEDITKALQKHRQYLGPRYVEVYEITNSDAEAILKRAVQNPSTDAVVRLRGLPYTSTEADIAQFFSGLDIMDKGIIIVTDRRGRNSGEAYVQFCSQEAADEALSRDREMIGNRYIEVFPSGRDEILSSRRNSGPVSGSPQTSSVSSHPRPVSAMQTPRRQGSHIASGSQLHYVHMRGLPFSVSGEQIVQFFSPLVVSKILMEYGRDGKSNGEADVYFSCHQEAVAAMSKDRMHIGERYIELYLNSEPDSKKVNTDPNDEHSQRSYIYFTD</sequence>
<evidence type="ECO:0000256" key="3">
    <source>
        <dbReference type="PROSITE-ProRule" id="PRU00176"/>
    </source>
</evidence>
<dbReference type="InterPro" id="IPR050666">
    <property type="entry name" value="ESRP"/>
</dbReference>
<reference evidence="7" key="1">
    <citation type="submission" date="2019-06" db="EMBL/GenBank/DDBJ databases">
        <authorList>
            <consortium name="Wellcome Sanger Institute Data Sharing"/>
        </authorList>
    </citation>
    <scope>NUCLEOTIDE SEQUENCE [LARGE SCALE GENOMIC DNA]</scope>
</reference>
<dbReference type="GO" id="GO:0003723">
    <property type="term" value="F:RNA binding"/>
    <property type="evidence" value="ECO:0007669"/>
    <property type="project" value="UniProtKB-UniRule"/>
</dbReference>
<keyword evidence="1" id="KW-0677">Repeat</keyword>
<dbReference type="RefSeq" id="XP_029999484.1">
    <property type="nucleotide sequence ID" value="XM_030143624.1"/>
</dbReference>
<dbReference type="OrthoDB" id="431068at2759"/>
<evidence type="ECO:0000256" key="2">
    <source>
        <dbReference type="ARBA" id="ARBA00022884"/>
    </source>
</evidence>
<dbReference type="InterPro" id="IPR035979">
    <property type="entry name" value="RBD_domain_sf"/>
</dbReference>